<feature type="transmembrane region" description="Helical" evidence="1">
    <location>
        <begin position="40"/>
        <end position="57"/>
    </location>
</feature>
<accession>A0A1B8QLB0</accession>
<gene>
    <name evidence="2" type="ORF">A9306_02635</name>
</gene>
<organism evidence="2 3">
    <name type="scientific">Faucicola atlantae</name>
    <dbReference type="NCBI Taxonomy" id="34059"/>
    <lineage>
        <taxon>Bacteria</taxon>
        <taxon>Pseudomonadati</taxon>
        <taxon>Pseudomonadota</taxon>
        <taxon>Gammaproteobacteria</taxon>
        <taxon>Moraxellales</taxon>
        <taxon>Moraxellaceae</taxon>
        <taxon>Faucicola</taxon>
    </lineage>
</organism>
<proteinExistence type="predicted"/>
<evidence type="ECO:0000313" key="3">
    <source>
        <dbReference type="Proteomes" id="UP000092616"/>
    </source>
</evidence>
<protein>
    <submittedName>
        <fullName evidence="2">Uncharacterized protein</fullName>
    </submittedName>
</protein>
<name>A0A1B8QLB0_9GAMM</name>
<keyword evidence="3" id="KW-1185">Reference proteome</keyword>
<dbReference type="EMBL" id="LZNA01000002">
    <property type="protein sequence ID" value="OBX84574.1"/>
    <property type="molecule type" value="Genomic_DNA"/>
</dbReference>
<keyword evidence="1" id="KW-0472">Membrane</keyword>
<keyword evidence="1" id="KW-1133">Transmembrane helix</keyword>
<comment type="caution">
    <text evidence="2">The sequence shown here is derived from an EMBL/GenBank/DDBJ whole genome shotgun (WGS) entry which is preliminary data.</text>
</comment>
<dbReference type="AlphaFoldDB" id="A0A1B8QLB0"/>
<sequence>MLHGDFQIHDDKFNALLCQHWRQKNSAKSHFHVLLSVGKIWVRIGVFFFVMPPALLYPSI</sequence>
<evidence type="ECO:0000313" key="2">
    <source>
        <dbReference type="EMBL" id="OBX84574.1"/>
    </source>
</evidence>
<evidence type="ECO:0000256" key="1">
    <source>
        <dbReference type="SAM" id="Phobius"/>
    </source>
</evidence>
<dbReference type="Proteomes" id="UP000092616">
    <property type="component" value="Unassembled WGS sequence"/>
</dbReference>
<keyword evidence="1" id="KW-0812">Transmembrane</keyword>
<reference evidence="2 3" key="1">
    <citation type="submission" date="2016-06" db="EMBL/GenBank/DDBJ databases">
        <title>Draft genome of Moraxella atlantae CCUG 59586.</title>
        <authorList>
            <person name="Salva-Serra F."/>
            <person name="Engstrom-Jakobsson H."/>
            <person name="Thorell K."/>
            <person name="Gonzales-Siles L."/>
            <person name="Karlsson R."/>
            <person name="Boulund F."/>
            <person name="Engstrand L."/>
            <person name="Kristiansson E."/>
            <person name="Moore E."/>
        </authorList>
    </citation>
    <scope>NUCLEOTIDE SEQUENCE [LARGE SCALE GENOMIC DNA]</scope>
    <source>
        <strain evidence="2 3">CCUG 59586</strain>
    </source>
</reference>